<evidence type="ECO:0000256" key="1">
    <source>
        <dbReference type="SAM" id="MobiDB-lite"/>
    </source>
</evidence>
<protein>
    <submittedName>
        <fullName evidence="2">Uncharacterized protein</fullName>
    </submittedName>
</protein>
<dbReference type="EMBL" id="LGRX02014268">
    <property type="protein sequence ID" value="KAK3264922.1"/>
    <property type="molecule type" value="Genomic_DNA"/>
</dbReference>
<reference evidence="2 3" key="1">
    <citation type="journal article" date="2015" name="Genome Biol. Evol.">
        <title>Comparative Genomics of a Bacterivorous Green Alga Reveals Evolutionary Causalities and Consequences of Phago-Mixotrophic Mode of Nutrition.</title>
        <authorList>
            <person name="Burns J.A."/>
            <person name="Paasch A."/>
            <person name="Narechania A."/>
            <person name="Kim E."/>
        </authorList>
    </citation>
    <scope>NUCLEOTIDE SEQUENCE [LARGE SCALE GENOMIC DNA]</scope>
    <source>
        <strain evidence="2 3">PLY_AMNH</strain>
    </source>
</reference>
<evidence type="ECO:0000313" key="3">
    <source>
        <dbReference type="Proteomes" id="UP001190700"/>
    </source>
</evidence>
<dbReference type="SUPFAM" id="SSF48452">
    <property type="entry name" value="TPR-like"/>
    <property type="match status" value="1"/>
</dbReference>
<proteinExistence type="predicted"/>
<evidence type="ECO:0000313" key="2">
    <source>
        <dbReference type="EMBL" id="KAK3264922.1"/>
    </source>
</evidence>
<dbReference type="Proteomes" id="UP001190700">
    <property type="component" value="Unassembled WGS sequence"/>
</dbReference>
<sequence>MDEAKKLLDESEELGKQPGRGVPALTKAESAIETLAKLEITAPAEGETPSDEAKMMALANCCAGDCKLTLGRPKEAEPFYSKAKSMDPGLLRATAGFAGVRGALGGLAEAKAILDPISNPAPGAPQLAVGDSIAIGRAYVLAGDEVEGEKMLKSAWARGGDPYELAVAQVNKYIKLRTDEKVGPAVDGYNVAVDSLKNAARLNRKDCRPKYKLGLLCEEMYHHQLLYGGIKKAEDDAVSGEATDVANQMNAAFKTWSATAMEDEIAAIAQQQGCWGTPTIEEILSALLGYHRECVEKGRQEEADTIMILYQFKSRQLLSKGGKAGKDYKLDKNLQAAMKEYEETTQNVQVPEVMVHMARIKKLAGFPDKGLDIAKKALALDPEHAVTKMYVALLSEPLDLESSNPCPKSLYDAAAAVEECLDIAVAQGPAVKMCLGEELCHVLNPDMAAAAVAVARGHNAAKDFAKAEAMAKKLMALLPEAMKGIHWASVLQVELAQLVGYTREVLLTAMVERKAGEEAVPLYEDLYKEVAEAAASGRSLPALDRLVQACRLGLLIRPMSSEYRVRLADAIWNRVDKDLSYEKKDKKDAKKALLTEVDQLLRASFELEGKPMYEPQAAPAPPTPVATPRVEEPAPAEAPKPATPAAAPKAPAASKPGTPAAAGRGAAARPGVRGAAAKPAPAAAKPAAKPAAGRGAPAGRAGAAGRGAAAAKPGAPAKPGAKPGAKPAAGAAATKPAEAAKKEPAKAAEPAKPEPPPPPPNNPKSVKARVDLSRVLREVGMSEGLSDEARGECVKCYQEASGRCGPFAASLPRVDDVARPIASLPEVYDVCDHVASCPVDDVARPPASLLPQWTF</sequence>
<feature type="compositionally biased region" description="Basic and acidic residues" evidence="1">
    <location>
        <begin position="1"/>
        <end position="15"/>
    </location>
</feature>
<feature type="region of interest" description="Disordered" evidence="1">
    <location>
        <begin position="1"/>
        <end position="25"/>
    </location>
</feature>
<dbReference type="AlphaFoldDB" id="A0AAE0FRV3"/>
<accession>A0AAE0FRV3</accession>
<name>A0AAE0FRV3_9CHLO</name>
<organism evidence="2 3">
    <name type="scientific">Cymbomonas tetramitiformis</name>
    <dbReference type="NCBI Taxonomy" id="36881"/>
    <lineage>
        <taxon>Eukaryota</taxon>
        <taxon>Viridiplantae</taxon>
        <taxon>Chlorophyta</taxon>
        <taxon>Pyramimonadophyceae</taxon>
        <taxon>Pyramimonadales</taxon>
        <taxon>Pyramimonadaceae</taxon>
        <taxon>Cymbomonas</taxon>
    </lineage>
</organism>
<keyword evidence="3" id="KW-1185">Reference proteome</keyword>
<feature type="compositionally biased region" description="Pro residues" evidence="1">
    <location>
        <begin position="753"/>
        <end position="762"/>
    </location>
</feature>
<dbReference type="InterPro" id="IPR011990">
    <property type="entry name" value="TPR-like_helical_dom_sf"/>
</dbReference>
<feature type="compositionally biased region" description="Low complexity" evidence="1">
    <location>
        <begin position="643"/>
        <end position="737"/>
    </location>
</feature>
<comment type="caution">
    <text evidence="2">The sequence shown here is derived from an EMBL/GenBank/DDBJ whole genome shotgun (WGS) entry which is preliminary data.</text>
</comment>
<dbReference type="Gene3D" id="1.25.40.10">
    <property type="entry name" value="Tetratricopeptide repeat domain"/>
    <property type="match status" value="1"/>
</dbReference>
<gene>
    <name evidence="2" type="ORF">CYMTET_26366</name>
</gene>
<feature type="compositionally biased region" description="Basic and acidic residues" evidence="1">
    <location>
        <begin position="738"/>
        <end position="752"/>
    </location>
</feature>
<feature type="region of interest" description="Disordered" evidence="1">
    <location>
        <begin position="612"/>
        <end position="773"/>
    </location>
</feature>